<keyword evidence="5" id="KW-0575">Peroxidase</keyword>
<feature type="binding site" description="axial binding residue" evidence="15">
    <location>
        <position position="128"/>
    </location>
    <ligand>
        <name>heme b</name>
        <dbReference type="ChEBI" id="CHEBI:60344"/>
    </ligand>
    <ligandPart>
        <name>Fe</name>
        <dbReference type="ChEBI" id="CHEBI:18248"/>
    </ligandPart>
</feature>
<dbReference type="GO" id="GO:0140825">
    <property type="term" value="F:lactoperoxidase activity"/>
    <property type="evidence" value="ECO:0007669"/>
    <property type="project" value="UniProtKB-EC"/>
</dbReference>
<feature type="binding site" evidence="15">
    <location>
        <position position="186"/>
    </location>
    <ligand>
        <name>Ca(2+)</name>
        <dbReference type="ChEBI" id="CHEBI:29108"/>
        <label>2</label>
    </ligand>
</feature>
<dbReference type="PROSITE" id="PS00435">
    <property type="entry name" value="PEROXIDASE_1"/>
    <property type="match status" value="1"/>
</dbReference>
<comment type="cofactor">
    <cofactor evidence="15">
        <name>heme b</name>
        <dbReference type="ChEBI" id="CHEBI:60344"/>
    </cofactor>
    <text evidence="15">Binds 1 heme b (iron(II)-protoporphyrin IX) group per subunit.</text>
</comment>
<dbReference type="FunFam" id="1.10.420.10:FF:000006">
    <property type="entry name" value="Peroxidase"/>
    <property type="match status" value="1"/>
</dbReference>
<evidence type="ECO:0000256" key="10">
    <source>
        <dbReference type="ARBA" id="ARBA00023002"/>
    </source>
</evidence>
<dbReference type="GO" id="GO:0042744">
    <property type="term" value="P:hydrogen peroxide catabolic process"/>
    <property type="evidence" value="ECO:0007669"/>
    <property type="project" value="InterPro"/>
</dbReference>
<dbReference type="InterPro" id="IPR011990">
    <property type="entry name" value="TPR-like_helical_dom_sf"/>
</dbReference>
<evidence type="ECO:0000313" key="19">
    <source>
        <dbReference type="EMBL" id="SPC79286.1"/>
    </source>
</evidence>
<dbReference type="InterPro" id="IPR010255">
    <property type="entry name" value="Haem_peroxidase_sf"/>
</dbReference>
<dbReference type="Pfam" id="PF12854">
    <property type="entry name" value="PPR_1"/>
    <property type="match status" value="2"/>
</dbReference>
<evidence type="ECO:0000256" key="13">
    <source>
        <dbReference type="ARBA" id="ARBA00023180"/>
    </source>
</evidence>
<feature type="binding site" evidence="15">
    <location>
        <position position="191"/>
    </location>
    <ligand>
        <name>Ca(2+)</name>
        <dbReference type="ChEBI" id="CHEBI:29108"/>
        <label>2</label>
    </ligand>
</feature>
<keyword evidence="11 15" id="KW-0408">Iron</keyword>
<dbReference type="CDD" id="cd00693">
    <property type="entry name" value="secretory_peroxidase"/>
    <property type="match status" value="1"/>
</dbReference>
<dbReference type="SUPFAM" id="SSF48113">
    <property type="entry name" value="Heme-dependent peroxidases"/>
    <property type="match status" value="1"/>
</dbReference>
<evidence type="ECO:0000256" key="3">
    <source>
        <dbReference type="ARBA" id="ARBA00006873"/>
    </source>
</evidence>
<keyword evidence="7 15" id="KW-0479">Metal-binding</keyword>
<dbReference type="InterPro" id="IPR019793">
    <property type="entry name" value="Peroxidases_heam-ligand_BS"/>
</dbReference>
<feature type="binding site" evidence="15">
    <location>
        <position position="6"/>
    </location>
    <ligand>
        <name>Ca(2+)</name>
        <dbReference type="ChEBI" id="CHEBI:29108"/>
        <label>1</label>
    </ligand>
</feature>
<feature type="binding site" evidence="14">
    <location>
        <position position="98"/>
    </location>
    <ligand>
        <name>substrate</name>
    </ligand>
</feature>
<comment type="cofactor">
    <cofactor evidence="15">
        <name>Ca(2+)</name>
        <dbReference type="ChEBI" id="CHEBI:29108"/>
    </cofactor>
    <text evidence="15">Binds 2 calcium ions per subunit.</text>
</comment>
<dbReference type="Gene3D" id="1.10.420.10">
    <property type="entry name" value="Peroxidase, domain 2"/>
    <property type="match status" value="1"/>
</dbReference>
<feature type="binding site" evidence="15">
    <location>
        <position position="23"/>
    </location>
    <ligand>
        <name>Ca(2+)</name>
        <dbReference type="ChEBI" id="CHEBI:29108"/>
        <label>1</label>
    </ligand>
</feature>
<keyword evidence="9 15" id="KW-0106">Calcium</keyword>
<evidence type="ECO:0000256" key="14">
    <source>
        <dbReference type="PIRSR" id="PIRSR600823-2"/>
    </source>
</evidence>
<evidence type="ECO:0000256" key="2">
    <source>
        <dbReference type="ARBA" id="ARBA00002322"/>
    </source>
</evidence>
<evidence type="ECO:0000256" key="6">
    <source>
        <dbReference type="ARBA" id="ARBA00022617"/>
    </source>
</evidence>
<evidence type="ECO:0000256" key="15">
    <source>
        <dbReference type="PIRSR" id="PIRSR600823-3"/>
    </source>
</evidence>
<dbReference type="NCBIfam" id="TIGR00756">
    <property type="entry name" value="PPR"/>
    <property type="match status" value="6"/>
</dbReference>
<feature type="repeat" description="PPR" evidence="17">
    <location>
        <begin position="409"/>
        <end position="443"/>
    </location>
</feature>
<gene>
    <name evidence="19" type="ORF">FSB_LOCUS7168</name>
</gene>
<protein>
    <recommendedName>
        <fullName evidence="4">peroxidase</fullName>
        <ecNumber evidence="4">1.11.1.7</ecNumber>
    </recommendedName>
</protein>
<keyword evidence="8" id="KW-0677">Repeat</keyword>
<dbReference type="Pfam" id="PF13041">
    <property type="entry name" value="PPR_2"/>
    <property type="match status" value="2"/>
</dbReference>
<dbReference type="Gene3D" id="1.10.520.10">
    <property type="match status" value="1"/>
</dbReference>
<organism evidence="19">
    <name type="scientific">Fagus sylvatica</name>
    <name type="common">Beechnut</name>
    <dbReference type="NCBI Taxonomy" id="28930"/>
    <lineage>
        <taxon>Eukaryota</taxon>
        <taxon>Viridiplantae</taxon>
        <taxon>Streptophyta</taxon>
        <taxon>Embryophyta</taxon>
        <taxon>Tracheophyta</taxon>
        <taxon>Spermatophyta</taxon>
        <taxon>Magnoliopsida</taxon>
        <taxon>eudicotyledons</taxon>
        <taxon>Gunneridae</taxon>
        <taxon>Pentapetalae</taxon>
        <taxon>rosids</taxon>
        <taxon>fabids</taxon>
        <taxon>Fagales</taxon>
        <taxon>Fagaceae</taxon>
        <taxon>Fagus</taxon>
    </lineage>
</organism>
<dbReference type="InterPro" id="IPR002016">
    <property type="entry name" value="Haem_peroxidase"/>
</dbReference>
<feature type="repeat" description="PPR" evidence="17">
    <location>
        <begin position="288"/>
        <end position="322"/>
    </location>
</feature>
<evidence type="ECO:0000256" key="16">
    <source>
        <dbReference type="PIRSR" id="PIRSR600823-5"/>
    </source>
</evidence>
<evidence type="ECO:0000256" key="17">
    <source>
        <dbReference type="PROSITE-ProRule" id="PRU00708"/>
    </source>
</evidence>
<proteinExistence type="inferred from homology"/>
<dbReference type="Gene3D" id="1.25.40.10">
    <property type="entry name" value="Tetratricopeptide repeat domain"/>
    <property type="match status" value="3"/>
</dbReference>
<feature type="repeat" description="PPR" evidence="17">
    <location>
        <begin position="323"/>
        <end position="357"/>
    </location>
</feature>
<dbReference type="FunFam" id="1.10.520.10:FF:000028">
    <property type="entry name" value="Peroxidase"/>
    <property type="match status" value="1"/>
</dbReference>
<dbReference type="InterPro" id="IPR002885">
    <property type="entry name" value="PPR_rpt"/>
</dbReference>
<accession>A0A2N9EKA2</accession>
<feature type="disulfide bond" evidence="16">
    <location>
        <begin position="135"/>
        <end position="167"/>
    </location>
</feature>
<dbReference type="Pfam" id="PF00141">
    <property type="entry name" value="peroxidase"/>
    <property type="match status" value="1"/>
</dbReference>
<dbReference type="EC" id="1.11.1.7" evidence="4"/>
<dbReference type="AlphaFoldDB" id="A0A2N9EKA2"/>
<dbReference type="GO" id="GO:0046872">
    <property type="term" value="F:metal ion binding"/>
    <property type="evidence" value="ECO:0007669"/>
    <property type="project" value="UniProtKB-KW"/>
</dbReference>
<evidence type="ECO:0000256" key="11">
    <source>
        <dbReference type="ARBA" id="ARBA00023004"/>
    </source>
</evidence>
<dbReference type="PANTHER" id="PTHR31235">
    <property type="entry name" value="PEROXIDASE 25-RELATED"/>
    <property type="match status" value="1"/>
</dbReference>
<dbReference type="PROSITE" id="PS50873">
    <property type="entry name" value="PEROXIDASE_4"/>
    <property type="match status" value="1"/>
</dbReference>
<dbReference type="EMBL" id="OIVN01000379">
    <property type="protein sequence ID" value="SPC79286.1"/>
    <property type="molecule type" value="Genomic_DNA"/>
</dbReference>
<dbReference type="GO" id="GO:0006979">
    <property type="term" value="P:response to oxidative stress"/>
    <property type="evidence" value="ECO:0007669"/>
    <property type="project" value="InterPro"/>
</dbReference>
<comment type="similarity">
    <text evidence="3">Belongs to the peroxidase family. Ascorbate peroxidase subfamily.</text>
</comment>
<dbReference type="SUPFAM" id="SSF81901">
    <property type="entry name" value="HCP-like"/>
    <property type="match status" value="1"/>
</dbReference>
<evidence type="ECO:0000256" key="8">
    <source>
        <dbReference type="ARBA" id="ARBA00022737"/>
    </source>
</evidence>
<comment type="function">
    <text evidence="2">Removal of H(2)O(2), oxidation of toxic reductants, biosynthesis and degradation of lignin, suberization, auxin catabolism, response to environmental stresses such as wounding, pathogen attack and oxidative stress. These functions might be dependent on each isozyme/isoform in each plant tissue.</text>
</comment>
<name>A0A2N9EKA2_FAGSY</name>
<keyword evidence="10" id="KW-0560">Oxidoreductase</keyword>
<feature type="binding site" evidence="15">
    <location>
        <position position="10"/>
    </location>
    <ligand>
        <name>Ca(2+)</name>
        <dbReference type="ChEBI" id="CHEBI:29108"/>
        <label>1</label>
    </ligand>
</feature>
<dbReference type="GO" id="GO:0020037">
    <property type="term" value="F:heme binding"/>
    <property type="evidence" value="ECO:0007669"/>
    <property type="project" value="InterPro"/>
</dbReference>
<keyword evidence="13" id="KW-0325">Glycoprotein</keyword>
<sequence>MPPEEGCDASVILESTTGKQDAERDSLANNPSLRGFEVIYEAKAELEAQCPQTVSCADILAFAARDSVCKLGGISYNVPSGRRDGRVSLIEEANQNLPPPFFDAKQLEDNFARKGLSLDEMVTLSGAHSIGVSHCSSFSTRLYTFNATHPQDPSMDPIFARDLKTKCPQNATRILNDPTVPLDVVTPNRLDINYYNNLKKHHGLLTSDQTLLSSPSTAEIVRNNARDGAAWAKKFAAAMVKMGYIEVLTGSQGVRTFSILVDTLCKEGMLIEAEEVFDVMIQRGIEPNIVTYNSLLDGYCLQNKMNDAIKLFKMMVEMGCSPDVFSYNILINGYCKSKRIDEAMCLFHEISNNKMIPDVVTYSILIGGFCRVERPQAALELFHQMQAYGQHPNLQTYANSLPTKGLQDDVRTYPIMIKRLCQEGLIDEASELLEKMDGNGCSLDDRTYNTIIQGLLQHNETSKAMELVKIMVDKGFSAYATTVSLLVDLLSANLEDKVLQELLQ</sequence>
<evidence type="ECO:0000259" key="18">
    <source>
        <dbReference type="PROSITE" id="PS50873"/>
    </source>
</evidence>
<evidence type="ECO:0000256" key="9">
    <source>
        <dbReference type="ARBA" id="ARBA00022837"/>
    </source>
</evidence>
<dbReference type="InterPro" id="IPR033905">
    <property type="entry name" value="Secretory_peroxidase"/>
</dbReference>
<evidence type="ECO:0000256" key="5">
    <source>
        <dbReference type="ARBA" id="ARBA00022559"/>
    </source>
</evidence>
<feature type="repeat" description="PPR" evidence="17">
    <location>
        <begin position="358"/>
        <end position="392"/>
    </location>
</feature>
<comment type="catalytic activity">
    <reaction evidence="1">
        <text>2 a phenolic donor + H2O2 = 2 a phenolic radical donor + 2 H2O</text>
        <dbReference type="Rhea" id="RHEA:56136"/>
        <dbReference type="ChEBI" id="CHEBI:15377"/>
        <dbReference type="ChEBI" id="CHEBI:16240"/>
        <dbReference type="ChEBI" id="CHEBI:139520"/>
        <dbReference type="ChEBI" id="CHEBI:139521"/>
        <dbReference type="EC" id="1.11.1.7"/>
    </reaction>
</comment>
<feature type="repeat" description="PPR" evidence="17">
    <location>
        <begin position="444"/>
        <end position="478"/>
    </location>
</feature>
<keyword evidence="12 16" id="KW-1015">Disulfide bond</keyword>
<evidence type="ECO:0000256" key="12">
    <source>
        <dbReference type="ARBA" id="ARBA00023157"/>
    </source>
</evidence>
<evidence type="ECO:0000256" key="4">
    <source>
        <dbReference type="ARBA" id="ARBA00012313"/>
    </source>
</evidence>
<evidence type="ECO:0000256" key="7">
    <source>
        <dbReference type="ARBA" id="ARBA00022723"/>
    </source>
</evidence>
<evidence type="ECO:0000256" key="1">
    <source>
        <dbReference type="ARBA" id="ARBA00000189"/>
    </source>
</evidence>
<dbReference type="PRINTS" id="PR00461">
    <property type="entry name" value="PLPEROXIDASE"/>
</dbReference>
<reference evidence="19" key="1">
    <citation type="submission" date="2018-02" db="EMBL/GenBank/DDBJ databases">
        <authorList>
            <person name="Cohen D.B."/>
            <person name="Kent A.D."/>
        </authorList>
    </citation>
    <scope>NUCLEOTIDE SEQUENCE</scope>
</reference>
<keyword evidence="6" id="KW-0349">Heme</keyword>
<dbReference type="InterPro" id="IPR000823">
    <property type="entry name" value="Peroxidase_pln"/>
</dbReference>
<feature type="domain" description="Plant heme peroxidase family profile" evidence="18">
    <location>
        <begin position="5"/>
        <end position="253"/>
    </location>
</feature>
<dbReference type="PROSITE" id="PS51375">
    <property type="entry name" value="PPR"/>
    <property type="match status" value="6"/>
</dbReference>
<feature type="binding site" evidence="15">
    <location>
        <position position="183"/>
    </location>
    <ligand>
        <name>Ca(2+)</name>
        <dbReference type="ChEBI" id="CHEBI:29108"/>
        <label>2</label>
    </ligand>
</feature>
<dbReference type="PRINTS" id="PR00458">
    <property type="entry name" value="PEROXIDASE"/>
</dbReference>
<feature type="binding site" evidence="15">
    <location>
        <position position="8"/>
    </location>
    <ligand>
        <name>Ca(2+)</name>
        <dbReference type="ChEBI" id="CHEBI:29108"/>
        <label>1</label>
    </ligand>
</feature>
<feature type="repeat" description="PPR" evidence="17">
    <location>
        <begin position="253"/>
        <end position="287"/>
    </location>
</feature>